<keyword evidence="3" id="KW-0808">Transferase</keyword>
<proteinExistence type="inferred from homology"/>
<keyword evidence="4" id="KW-0548">Nucleotidyltransferase</keyword>
<evidence type="ECO:0000313" key="12">
    <source>
        <dbReference type="EMBL" id="CAH3178155.1"/>
    </source>
</evidence>
<dbReference type="Gene3D" id="1.25.40.10">
    <property type="entry name" value="Tetratricopeptide repeat domain"/>
    <property type="match status" value="1"/>
</dbReference>
<evidence type="ECO:0000256" key="3">
    <source>
        <dbReference type="ARBA" id="ARBA00022679"/>
    </source>
</evidence>
<keyword evidence="8" id="KW-0460">Magnesium</keyword>
<dbReference type="EMBL" id="CALNXK010000236">
    <property type="protein sequence ID" value="CAH3178155.1"/>
    <property type="molecule type" value="Genomic_DNA"/>
</dbReference>
<comment type="cofactor">
    <cofactor evidence="1">
        <name>Mg(2+)</name>
        <dbReference type="ChEBI" id="CHEBI:18420"/>
    </cofactor>
</comment>
<evidence type="ECO:0000256" key="7">
    <source>
        <dbReference type="ARBA" id="ARBA00022840"/>
    </source>
</evidence>
<dbReference type="InterPro" id="IPR046903">
    <property type="entry name" value="Mab-21-like_nuc_Trfase"/>
</dbReference>
<dbReference type="SMART" id="SM01265">
    <property type="entry name" value="Mab-21"/>
    <property type="match status" value="1"/>
</dbReference>
<dbReference type="Pfam" id="PF03281">
    <property type="entry name" value="Mab-21"/>
    <property type="match status" value="1"/>
</dbReference>
<keyword evidence="5" id="KW-0479">Metal-binding</keyword>
<dbReference type="InterPro" id="IPR046906">
    <property type="entry name" value="Mab-21_HhH/H2TH-like"/>
</dbReference>
<evidence type="ECO:0000256" key="1">
    <source>
        <dbReference type="ARBA" id="ARBA00001946"/>
    </source>
</evidence>
<evidence type="ECO:0000256" key="6">
    <source>
        <dbReference type="ARBA" id="ARBA00022741"/>
    </source>
</evidence>
<dbReference type="InterPro" id="IPR019734">
    <property type="entry name" value="TPR_rpt"/>
</dbReference>
<comment type="similarity">
    <text evidence="2">Belongs to the mab-21 family.</text>
</comment>
<keyword evidence="7" id="KW-0067">ATP-binding</keyword>
<keyword evidence="13" id="KW-1185">Reference proteome</keyword>
<comment type="caution">
    <text evidence="12">The sequence shown here is derived from an EMBL/GenBank/DDBJ whole genome shotgun (WGS) entry which is preliminary data.</text>
</comment>
<dbReference type="PANTHER" id="PTHR10656">
    <property type="entry name" value="CELL FATE DETERMINING PROTEIN MAB21-RELATED"/>
    <property type="match status" value="1"/>
</dbReference>
<dbReference type="PROSITE" id="PS50005">
    <property type="entry name" value="TPR"/>
    <property type="match status" value="1"/>
</dbReference>
<evidence type="ECO:0000256" key="4">
    <source>
        <dbReference type="ARBA" id="ARBA00022695"/>
    </source>
</evidence>
<evidence type="ECO:0000256" key="5">
    <source>
        <dbReference type="ARBA" id="ARBA00022723"/>
    </source>
</evidence>
<gene>
    <name evidence="12" type="ORF">PLOB_00020223</name>
</gene>
<keyword evidence="6" id="KW-0547">Nucleotide-binding</keyword>
<evidence type="ECO:0000313" key="13">
    <source>
        <dbReference type="Proteomes" id="UP001159405"/>
    </source>
</evidence>
<feature type="repeat" description="TPR" evidence="9">
    <location>
        <begin position="667"/>
        <end position="700"/>
    </location>
</feature>
<evidence type="ECO:0000256" key="9">
    <source>
        <dbReference type="PROSITE-ProRule" id="PRU00339"/>
    </source>
</evidence>
<accession>A0ABN8RJY8</accession>
<organism evidence="12 13">
    <name type="scientific">Porites lobata</name>
    <dbReference type="NCBI Taxonomy" id="104759"/>
    <lineage>
        <taxon>Eukaryota</taxon>
        <taxon>Metazoa</taxon>
        <taxon>Cnidaria</taxon>
        <taxon>Anthozoa</taxon>
        <taxon>Hexacorallia</taxon>
        <taxon>Scleractinia</taxon>
        <taxon>Fungiina</taxon>
        <taxon>Poritidae</taxon>
        <taxon>Porites</taxon>
    </lineage>
</organism>
<evidence type="ECO:0000259" key="10">
    <source>
        <dbReference type="Pfam" id="PF03281"/>
    </source>
</evidence>
<name>A0ABN8RJY8_9CNID</name>
<keyword evidence="9" id="KW-0802">TPR repeat</keyword>
<feature type="domain" description="Mab-21-like HhH/H2TH-like" evidence="11">
    <location>
        <begin position="288"/>
        <end position="376"/>
    </location>
</feature>
<evidence type="ECO:0000256" key="2">
    <source>
        <dbReference type="ARBA" id="ARBA00008307"/>
    </source>
</evidence>
<evidence type="ECO:0000256" key="8">
    <source>
        <dbReference type="ARBA" id="ARBA00022842"/>
    </source>
</evidence>
<dbReference type="Proteomes" id="UP001159405">
    <property type="component" value="Unassembled WGS sequence"/>
</dbReference>
<sequence length="723" mass="82021">MDLPEEYTEPILDAIMPIREVKLIHKTAIESRQQHMEDFPSASMNSMHLLFSGSSEEGLYLPDLSLVRKPLHSSESSMVSADKDIMIVWENWPVNEELRRKTFAVLDVKGTHPGYCRLRFNPGFSALSSRTERQPERRSIENGGLDKNGFIYNSKFVATMSKILKLQKQGISAFEVIDRPGYNLRTNHLLHGPAFTSSVVCSGGNDLSVDYVHSLHCQEWPEVASEWIQRHRPSGWPSPRLIRDIAKQGCHVVPVSHRRSQQPSVEWRLSFSEAEVTLALTLSSIPRRCYIFLKLLHIYKFKRHGVALVTYFLKTALFWLCESISLSEWKEMKTVEGIQRLLQFLLKSCEERALPNYFVPQNNLFSGLGLVQMSKTKEAIREVLANPVQNLVDLTKFYKASHMPVEPLISEIVGCCLSRFPRPVSSSELGKFQSCLRGHVVNGLLTQGDSTYEAVAVVTSCEDIEKLPSAADCLAAFESFVAVESDLGGIDLKLQLAVIASIYHNRGCLALLENDQEAHSGFCQKAKNLFETLLKPSDPIDIHQIWMFVDYCNLLRSLKEYDKALRVVYAVMKEQSNKRYPNVCNTYANHNSHTGGDYFSWEVEHLGSVDVLSFGNLMYVAAMCHVDRGRELRGNRHTGHKGARIFAGWLEEFVRDKCNRFPAIGDEANIAMLGFLMMEMEEHQKAIEIFNWALEVNPSSLHAEVYRDLAADEINKNLKNKKA</sequence>
<evidence type="ECO:0000259" key="11">
    <source>
        <dbReference type="Pfam" id="PF20266"/>
    </source>
</evidence>
<dbReference type="SUPFAM" id="SSF48452">
    <property type="entry name" value="TPR-like"/>
    <property type="match status" value="1"/>
</dbReference>
<dbReference type="PANTHER" id="PTHR10656:SF42">
    <property type="entry name" value="CYCLIC GMP-AMP SYNTHASE-LIKE PROTEIN-RELATED"/>
    <property type="match status" value="1"/>
</dbReference>
<protein>
    <submittedName>
        <fullName evidence="12">Uncharacterized protein</fullName>
    </submittedName>
</protein>
<reference evidence="12 13" key="1">
    <citation type="submission" date="2022-05" db="EMBL/GenBank/DDBJ databases">
        <authorList>
            <consortium name="Genoscope - CEA"/>
            <person name="William W."/>
        </authorList>
    </citation>
    <scope>NUCLEOTIDE SEQUENCE [LARGE SCALE GENOMIC DNA]</scope>
</reference>
<dbReference type="InterPro" id="IPR024810">
    <property type="entry name" value="MAB21L/cGLR"/>
</dbReference>
<feature type="domain" description="Mab-21-like nucleotidyltransferase" evidence="10">
    <location>
        <begin position="111"/>
        <end position="276"/>
    </location>
</feature>
<dbReference type="InterPro" id="IPR011990">
    <property type="entry name" value="TPR-like_helical_dom_sf"/>
</dbReference>
<dbReference type="Gene3D" id="1.10.1410.40">
    <property type="match status" value="1"/>
</dbReference>
<dbReference type="Pfam" id="PF20266">
    <property type="entry name" value="Mab-21_C"/>
    <property type="match status" value="1"/>
</dbReference>